<feature type="transmembrane region" description="Helical" evidence="2">
    <location>
        <begin position="45"/>
        <end position="67"/>
    </location>
</feature>
<feature type="region of interest" description="Disordered" evidence="1">
    <location>
        <begin position="166"/>
        <end position="215"/>
    </location>
</feature>
<dbReference type="InterPro" id="IPR019051">
    <property type="entry name" value="Trp_biosyn_TM_oprn/chp"/>
</dbReference>
<keyword evidence="2" id="KW-0472">Membrane</keyword>
<dbReference type="AlphaFoldDB" id="A0AAD1NVY4"/>
<name>A0AAD1NVY4_9ACTN</name>
<evidence type="ECO:0000256" key="1">
    <source>
        <dbReference type="SAM" id="MobiDB-lite"/>
    </source>
</evidence>
<organism evidence="3 4">
    <name type="scientific">Cutibacterium modestum</name>
    <dbReference type="NCBI Taxonomy" id="2559073"/>
    <lineage>
        <taxon>Bacteria</taxon>
        <taxon>Bacillati</taxon>
        <taxon>Actinomycetota</taxon>
        <taxon>Actinomycetes</taxon>
        <taxon>Propionibacteriales</taxon>
        <taxon>Propionibacteriaceae</taxon>
        <taxon>Cutibacterium</taxon>
    </lineage>
</organism>
<dbReference type="EMBL" id="AP024747">
    <property type="protein sequence ID" value="BCY25164.1"/>
    <property type="molecule type" value="Genomic_DNA"/>
</dbReference>
<feature type="transmembrane region" description="Helical" evidence="2">
    <location>
        <begin position="117"/>
        <end position="140"/>
    </location>
</feature>
<accession>A0AAD1NVY4</accession>
<proteinExistence type="predicted"/>
<dbReference type="Proteomes" id="UP000825072">
    <property type="component" value="Chromosome 1"/>
</dbReference>
<evidence type="ECO:0000256" key="2">
    <source>
        <dbReference type="SAM" id="Phobius"/>
    </source>
</evidence>
<reference evidence="3" key="1">
    <citation type="submission" date="2021-06" db="EMBL/GenBank/DDBJ databases">
        <title>Genome sequence of Cutibacterium modestum strain KB17-24694.</title>
        <authorList>
            <person name="Dekio I."/>
            <person name="Asahina A."/>
            <person name="Nishida M."/>
        </authorList>
    </citation>
    <scope>NUCLEOTIDE SEQUENCE</scope>
    <source>
        <strain evidence="3">KB17-24694</strain>
    </source>
</reference>
<dbReference type="Pfam" id="PF09534">
    <property type="entry name" value="Trp_oprn_chp"/>
    <property type="match status" value="1"/>
</dbReference>
<evidence type="ECO:0000313" key="4">
    <source>
        <dbReference type="Proteomes" id="UP000825072"/>
    </source>
</evidence>
<keyword evidence="2" id="KW-1133">Transmembrane helix</keyword>
<keyword evidence="2" id="KW-0812">Transmembrane</keyword>
<feature type="transmembrane region" description="Helical" evidence="2">
    <location>
        <begin position="74"/>
        <end position="97"/>
    </location>
</feature>
<protein>
    <submittedName>
        <fullName evidence="3">Membrane protein</fullName>
    </submittedName>
</protein>
<evidence type="ECO:0000313" key="3">
    <source>
        <dbReference type="EMBL" id="BCY25164.1"/>
    </source>
</evidence>
<feature type="compositionally biased region" description="Polar residues" evidence="1">
    <location>
        <begin position="188"/>
        <end position="199"/>
    </location>
</feature>
<gene>
    <name evidence="3" type="ORF">KB1_11540</name>
</gene>
<sequence length="215" mass="22279">MKSPIRTGWRVVLGAVPIAAATLISLSSRCTWLERAGIGLTGAEITGGLMTTAALMLVITVAFLFVVRTTGRRVTGILQALVGVGIVTIVVTHRSATAHQWAAKGTSAGAPQVHISAWPWVCLVAGVLTSLSGIGLAALADRLPRRSARRKGEFIGDSRLAWDALDRGEDPTVGDAAEAPAGKAESGFSPSHSEVSRTGSPKLPVDESAFNSSSN</sequence>